<accession>A0AAJ2BU12</accession>
<dbReference type="AlphaFoldDB" id="A0AAJ2BU12"/>
<reference evidence="1 3" key="1">
    <citation type="submission" date="2023-07" db="EMBL/GenBank/DDBJ databases">
        <title>Sorghum-associated microbial communities from plants grown in Nebraska, USA.</title>
        <authorList>
            <person name="Schachtman D."/>
        </authorList>
    </citation>
    <scope>NUCLEOTIDE SEQUENCE</scope>
    <source>
        <strain evidence="2 3">BE105</strain>
        <strain evidence="1">BE69</strain>
    </source>
</reference>
<evidence type="ECO:0000313" key="3">
    <source>
        <dbReference type="Proteomes" id="UP001249076"/>
    </source>
</evidence>
<organism evidence="1 4">
    <name type="scientific">Acidovorax delafieldii</name>
    <name type="common">Pseudomonas delafieldii</name>
    <dbReference type="NCBI Taxonomy" id="47920"/>
    <lineage>
        <taxon>Bacteria</taxon>
        <taxon>Pseudomonadati</taxon>
        <taxon>Pseudomonadota</taxon>
        <taxon>Betaproteobacteria</taxon>
        <taxon>Burkholderiales</taxon>
        <taxon>Comamonadaceae</taxon>
        <taxon>Acidovorax</taxon>
    </lineage>
</organism>
<dbReference type="RefSeq" id="WP_056642885.1">
    <property type="nucleotide sequence ID" value="NZ_JAVDTL010000005.1"/>
</dbReference>
<protein>
    <submittedName>
        <fullName evidence="1">Uncharacterized protein</fullName>
    </submittedName>
</protein>
<dbReference type="Proteomes" id="UP001249076">
    <property type="component" value="Unassembled WGS sequence"/>
</dbReference>
<keyword evidence="3" id="KW-1185">Reference proteome</keyword>
<comment type="caution">
    <text evidence="1">The sequence shown here is derived from an EMBL/GenBank/DDBJ whole genome shotgun (WGS) entry which is preliminary data.</text>
</comment>
<dbReference type="Proteomes" id="UP001253458">
    <property type="component" value="Unassembled WGS sequence"/>
</dbReference>
<name>A0AAJ2BU12_ACIDE</name>
<evidence type="ECO:0000313" key="2">
    <source>
        <dbReference type="EMBL" id="MDR6837816.1"/>
    </source>
</evidence>
<sequence>MMRRHSDILAVLQSVAGIVKRRHAANVLSRRTASIGFMDLDIGPLVLEAPARHIGEVFALSSPPVAKLEQAVALNLPSTSYFSRKVNGRKWPLMRSP</sequence>
<gene>
    <name evidence="1" type="ORF">J2W88_003456</name>
    <name evidence="2" type="ORF">J2W93_002654</name>
</gene>
<evidence type="ECO:0000313" key="4">
    <source>
        <dbReference type="Proteomes" id="UP001253458"/>
    </source>
</evidence>
<dbReference type="EMBL" id="JAVDTL010000005">
    <property type="protein sequence ID" value="MDR6768154.1"/>
    <property type="molecule type" value="Genomic_DNA"/>
</dbReference>
<proteinExistence type="predicted"/>
<evidence type="ECO:0000313" key="1">
    <source>
        <dbReference type="EMBL" id="MDR6768154.1"/>
    </source>
</evidence>
<dbReference type="EMBL" id="JAVDTS010000003">
    <property type="protein sequence ID" value="MDR6837816.1"/>
    <property type="molecule type" value="Genomic_DNA"/>
</dbReference>